<sequence length="667" mass="72027">MGRATAQVVVGVVGGLVIVPLAVNVATGGKLPGPLRPYEILLWPAAALCLVLLLVLRPGERRRHLRPDDPRNAGLALARVTHYVDQRRRGLLSARIPLTLDERPEAVRRPLHLVQRIGGTEFRLDDHTGVLDVFDAMDGSMLILGAPGSGKTTLLLDLAAELATRGDRIPVVLDLADWSQPRWSWRRPDRAPDHFRGWLEAQLDDRYRIPALVARAWLDEGRFVLLFDGLDEVRDSARDRCVSEINNLAPASVVVCSREADYDRLTERLSLQGAVAIRPLAPGLFGTPLMLDIERIARGRREPGALFDAYVVEMLARRRAGETEEPERALRAVRALARASMRLDAGARVARLDAVTLGEALDEPAAQVARRRLLPIGFTIGAVICAVTMALAAGWVPGVVVAAVSVAPLVRWRPDPAWTRWRFRWSVVIVYAVAVAVTGCAVAAVLALWARHSEGSWDVATVVDILIALTGVVMLARAGHLKRWILVLLLAYGVVAAALVAWRGLAAADGRTGLVIGVLTATNVLLFSLAGTFPAGPPQRRHLPTRLAVLAIVAAPPLATATWWTAASRPVLGGFAAGLFVGLVFGAFLAGIPAPSVLAWVAMTAVGEPYPWRAGLLRFAADRSLLVATDEGHRFVHLLIRDHLAACDPAALGAAVRRRRAERESAA</sequence>
<feature type="transmembrane region" description="Helical" evidence="1">
    <location>
        <begin position="483"/>
        <end position="502"/>
    </location>
</feature>
<keyword evidence="1" id="KW-1133">Transmembrane helix</keyword>
<proteinExistence type="predicted"/>
<name>A0A285HH32_9ACTN</name>
<dbReference type="Proteomes" id="UP000219612">
    <property type="component" value="Unassembled WGS sequence"/>
</dbReference>
<dbReference type="InterPro" id="IPR027417">
    <property type="entry name" value="P-loop_NTPase"/>
</dbReference>
<accession>A0A285HH32</accession>
<evidence type="ECO:0000313" key="3">
    <source>
        <dbReference type="EMBL" id="SNY35042.1"/>
    </source>
</evidence>
<keyword evidence="4" id="KW-1185">Reference proteome</keyword>
<organism evidence="3 4">
    <name type="scientific">Paractinoplanes atraurantiacus</name>
    <dbReference type="NCBI Taxonomy" id="1036182"/>
    <lineage>
        <taxon>Bacteria</taxon>
        <taxon>Bacillati</taxon>
        <taxon>Actinomycetota</taxon>
        <taxon>Actinomycetes</taxon>
        <taxon>Micromonosporales</taxon>
        <taxon>Micromonosporaceae</taxon>
        <taxon>Paractinoplanes</taxon>
    </lineage>
</organism>
<feature type="transmembrane region" description="Helical" evidence="1">
    <location>
        <begin position="7"/>
        <end position="28"/>
    </location>
</feature>
<dbReference type="InterPro" id="IPR003593">
    <property type="entry name" value="AAA+_ATPase"/>
</dbReference>
<feature type="transmembrane region" description="Helical" evidence="1">
    <location>
        <begin position="572"/>
        <end position="592"/>
    </location>
</feature>
<dbReference type="RefSeq" id="WP_097320236.1">
    <property type="nucleotide sequence ID" value="NZ_OBDY01000004.1"/>
</dbReference>
<dbReference type="OrthoDB" id="419058at2"/>
<evidence type="ECO:0000313" key="4">
    <source>
        <dbReference type="Proteomes" id="UP000219612"/>
    </source>
</evidence>
<dbReference type="AlphaFoldDB" id="A0A285HH32"/>
<reference evidence="4" key="1">
    <citation type="submission" date="2017-09" db="EMBL/GenBank/DDBJ databases">
        <authorList>
            <person name="Varghese N."/>
            <person name="Submissions S."/>
        </authorList>
    </citation>
    <scope>NUCLEOTIDE SEQUENCE [LARGE SCALE GENOMIC DNA]</scope>
    <source>
        <strain evidence="4">CGMCC 4.6857</strain>
    </source>
</reference>
<feature type="transmembrane region" description="Helical" evidence="1">
    <location>
        <begin position="514"/>
        <end position="535"/>
    </location>
</feature>
<feature type="transmembrane region" description="Helical" evidence="1">
    <location>
        <begin position="456"/>
        <end position="476"/>
    </location>
</feature>
<dbReference type="Gene3D" id="3.40.50.300">
    <property type="entry name" value="P-loop containing nucleotide triphosphate hydrolases"/>
    <property type="match status" value="1"/>
</dbReference>
<keyword evidence="1" id="KW-0812">Transmembrane</keyword>
<gene>
    <name evidence="3" type="ORF">SAMN05421748_104375</name>
</gene>
<feature type="domain" description="NACHT" evidence="2">
    <location>
        <begin position="139"/>
        <end position="254"/>
    </location>
</feature>
<feature type="transmembrane region" description="Helical" evidence="1">
    <location>
        <begin position="40"/>
        <end position="56"/>
    </location>
</feature>
<dbReference type="SMART" id="SM00382">
    <property type="entry name" value="AAA"/>
    <property type="match status" value="1"/>
</dbReference>
<dbReference type="EMBL" id="OBDY01000004">
    <property type="protein sequence ID" value="SNY35042.1"/>
    <property type="molecule type" value="Genomic_DNA"/>
</dbReference>
<dbReference type="InterPro" id="IPR007111">
    <property type="entry name" value="NACHT_NTPase"/>
</dbReference>
<feature type="transmembrane region" description="Helical" evidence="1">
    <location>
        <begin position="547"/>
        <end position="566"/>
    </location>
</feature>
<evidence type="ECO:0000256" key="1">
    <source>
        <dbReference type="SAM" id="Phobius"/>
    </source>
</evidence>
<dbReference type="SUPFAM" id="SSF52540">
    <property type="entry name" value="P-loop containing nucleoside triphosphate hydrolases"/>
    <property type="match status" value="1"/>
</dbReference>
<feature type="transmembrane region" description="Helical" evidence="1">
    <location>
        <begin position="425"/>
        <end position="450"/>
    </location>
</feature>
<feature type="transmembrane region" description="Helical" evidence="1">
    <location>
        <begin position="373"/>
        <end position="389"/>
    </location>
</feature>
<dbReference type="PROSITE" id="PS50837">
    <property type="entry name" value="NACHT"/>
    <property type="match status" value="1"/>
</dbReference>
<evidence type="ECO:0000259" key="2">
    <source>
        <dbReference type="PROSITE" id="PS50837"/>
    </source>
</evidence>
<keyword evidence="1" id="KW-0472">Membrane</keyword>
<protein>
    <recommendedName>
        <fullName evidence="2">NACHT domain-containing protein</fullName>
    </recommendedName>
</protein>